<dbReference type="eggNOG" id="COG5012">
    <property type="taxonomic scope" value="Bacteria"/>
</dbReference>
<evidence type="ECO:0000313" key="2">
    <source>
        <dbReference type="Proteomes" id="UP000008457"/>
    </source>
</evidence>
<dbReference type="InterPro" id="IPR038071">
    <property type="entry name" value="UROD/MetE-like_sf"/>
</dbReference>
<evidence type="ECO:0008006" key="3">
    <source>
        <dbReference type="Google" id="ProtNLM"/>
    </source>
</evidence>
<dbReference type="RefSeq" id="WP_013781151.1">
    <property type="nucleotide sequence ID" value="NC_015520.1"/>
</dbReference>
<sequence>MLYKQDWGNVKKAYEAWWNKDLDYPLLQVTSPKEGTRYTSYNGWEFLQYKCCPEKALDIFEESCQHIYFGAEAFPNIWMNLGPGSLASYFTGFLKFDRENNTAWFESPRSWEKVEALEFKEDNEWWKYTKYITELSAKRGKDKFIVGTTDIGGVLDVLSSFRGAQNLLVDLIEEPNMIFDMSEKILEAWFKVYSDLYNITEKYQDGTSAWMGIWCPKRWYPLQCDFSAMISPKMFERFVAPYLRKQCEWLDYSIYHLDGPGEIPHLDILLDIPELTGIQWVPGDGNYQCDSPEWFPMYKKILAKNKLLVLQSFDNKDNIPNVLREVGGKGILFSTWFDNEINAERFIEKIRNV</sequence>
<evidence type="ECO:0000313" key="1">
    <source>
        <dbReference type="EMBL" id="AEE96722.1"/>
    </source>
</evidence>
<dbReference type="HOGENOM" id="CLU_060270_0_0_9"/>
<keyword evidence="2" id="KW-1185">Reference proteome</keyword>
<dbReference type="Gene3D" id="3.20.20.210">
    <property type="match status" value="1"/>
</dbReference>
<dbReference type="STRING" id="697281.Mahau_1532"/>
<proteinExistence type="predicted"/>
<dbReference type="KEGG" id="mas:Mahau_1532"/>
<gene>
    <name evidence="1" type="ordered locus">Mahau_1532</name>
</gene>
<reference evidence="1 2" key="2">
    <citation type="journal article" date="2011" name="Stand. Genomic Sci.">
        <title>Complete genome sequence of Mahella australiensis type strain (50-1 BON).</title>
        <authorList>
            <person name="Sikorski J."/>
            <person name="Teshima H."/>
            <person name="Nolan M."/>
            <person name="Lucas S."/>
            <person name="Hammon N."/>
            <person name="Deshpande S."/>
            <person name="Cheng J.F."/>
            <person name="Pitluck S."/>
            <person name="Liolios K."/>
            <person name="Pagani I."/>
            <person name="Ivanova N."/>
            <person name="Huntemann M."/>
            <person name="Mavromatis K."/>
            <person name="Ovchinikova G."/>
            <person name="Pati A."/>
            <person name="Tapia R."/>
            <person name="Han C."/>
            <person name="Goodwin L."/>
            <person name="Chen A."/>
            <person name="Palaniappan K."/>
            <person name="Land M."/>
            <person name="Hauser L."/>
            <person name="Ngatchou-Djao O.D."/>
            <person name="Rohde M."/>
            <person name="Pukall R."/>
            <person name="Spring S."/>
            <person name="Abt B."/>
            <person name="Goker M."/>
            <person name="Detter J.C."/>
            <person name="Woyke T."/>
            <person name="Bristow J."/>
            <person name="Markowitz V."/>
            <person name="Hugenholtz P."/>
            <person name="Eisen J.A."/>
            <person name="Kyrpides N.C."/>
            <person name="Klenk H.P."/>
            <person name="Lapidus A."/>
        </authorList>
    </citation>
    <scope>NUCLEOTIDE SEQUENCE [LARGE SCALE GENOMIC DNA]</scope>
    <source>
        <strain evidence="2">DSM 15567 / CIP 107919 / 50-1 BON</strain>
    </source>
</reference>
<dbReference type="EMBL" id="CP002360">
    <property type="protein sequence ID" value="AEE96722.1"/>
    <property type="molecule type" value="Genomic_DNA"/>
</dbReference>
<accession>F3ZYI0</accession>
<name>F3ZYI0_MAHA5</name>
<protein>
    <recommendedName>
        <fullName evidence="3">Trimethylamine corrinoid protein 2</fullName>
    </recommendedName>
</protein>
<reference evidence="2" key="1">
    <citation type="submission" date="2010-11" db="EMBL/GenBank/DDBJ databases">
        <title>The complete genome of Mahella australiensis DSM 15567.</title>
        <authorList>
            <consortium name="US DOE Joint Genome Institute (JGI-PGF)"/>
            <person name="Lucas S."/>
            <person name="Copeland A."/>
            <person name="Lapidus A."/>
            <person name="Bruce D."/>
            <person name="Goodwin L."/>
            <person name="Pitluck S."/>
            <person name="Kyrpides N."/>
            <person name="Mavromatis K."/>
            <person name="Pagani I."/>
            <person name="Ivanova N."/>
            <person name="Teshima H."/>
            <person name="Brettin T."/>
            <person name="Detter J.C."/>
            <person name="Han C."/>
            <person name="Tapia R."/>
            <person name="Land M."/>
            <person name="Hauser L."/>
            <person name="Markowitz V."/>
            <person name="Cheng J.-F."/>
            <person name="Hugenholtz P."/>
            <person name="Woyke T."/>
            <person name="Wu D."/>
            <person name="Spring S."/>
            <person name="Pukall R."/>
            <person name="Steenblock K."/>
            <person name="Schneider S."/>
            <person name="Klenk H.-P."/>
            <person name="Eisen J.A."/>
        </authorList>
    </citation>
    <scope>NUCLEOTIDE SEQUENCE [LARGE SCALE GENOMIC DNA]</scope>
    <source>
        <strain evidence="2">DSM 15567 / CIP 107919 / 50-1 BON</strain>
    </source>
</reference>
<dbReference type="AlphaFoldDB" id="F3ZYI0"/>
<organism evidence="1 2">
    <name type="scientific">Mahella australiensis (strain DSM 15567 / CIP 107919 / 50-1 BON)</name>
    <dbReference type="NCBI Taxonomy" id="697281"/>
    <lineage>
        <taxon>Bacteria</taxon>
        <taxon>Bacillati</taxon>
        <taxon>Bacillota</taxon>
        <taxon>Clostridia</taxon>
        <taxon>Thermoanaerobacterales</taxon>
        <taxon>Thermoanaerobacterales Family IV. Incertae Sedis</taxon>
        <taxon>Mahella</taxon>
    </lineage>
</organism>
<dbReference type="SUPFAM" id="SSF51726">
    <property type="entry name" value="UROD/MetE-like"/>
    <property type="match status" value="1"/>
</dbReference>
<dbReference type="Proteomes" id="UP000008457">
    <property type="component" value="Chromosome"/>
</dbReference>
<dbReference type="OrthoDB" id="1551307at2"/>